<proteinExistence type="predicted"/>
<reference evidence="2" key="1">
    <citation type="submission" date="2022-11" db="UniProtKB">
        <authorList>
            <consortium name="WormBaseParasite"/>
        </authorList>
    </citation>
    <scope>IDENTIFICATION</scope>
</reference>
<dbReference type="Proteomes" id="UP000887563">
    <property type="component" value="Unplaced"/>
</dbReference>
<dbReference type="WBParaSite" id="Minc3s00399g11636">
    <property type="protein sequence ID" value="Minc3s00399g11636"/>
    <property type="gene ID" value="Minc3s00399g11636"/>
</dbReference>
<sequence>MKRMMNTKRRKSRKRMKHTHIQHFLILTRMKANLGEEVEECWRAGTFCWPFLVFLHLVDPLDDNGINPESQHP</sequence>
<protein>
    <submittedName>
        <fullName evidence="2">Uncharacterized protein</fullName>
    </submittedName>
</protein>
<evidence type="ECO:0000313" key="1">
    <source>
        <dbReference type="Proteomes" id="UP000887563"/>
    </source>
</evidence>
<name>A0A914LC72_MELIC</name>
<evidence type="ECO:0000313" key="2">
    <source>
        <dbReference type="WBParaSite" id="Minc3s00399g11636"/>
    </source>
</evidence>
<keyword evidence="1" id="KW-1185">Reference proteome</keyword>
<organism evidence="1 2">
    <name type="scientific">Meloidogyne incognita</name>
    <name type="common">Southern root-knot nematode worm</name>
    <name type="synonym">Oxyuris incognita</name>
    <dbReference type="NCBI Taxonomy" id="6306"/>
    <lineage>
        <taxon>Eukaryota</taxon>
        <taxon>Metazoa</taxon>
        <taxon>Ecdysozoa</taxon>
        <taxon>Nematoda</taxon>
        <taxon>Chromadorea</taxon>
        <taxon>Rhabditida</taxon>
        <taxon>Tylenchina</taxon>
        <taxon>Tylenchomorpha</taxon>
        <taxon>Tylenchoidea</taxon>
        <taxon>Meloidogynidae</taxon>
        <taxon>Meloidogyninae</taxon>
        <taxon>Meloidogyne</taxon>
        <taxon>Meloidogyne incognita group</taxon>
    </lineage>
</organism>
<accession>A0A914LC72</accession>
<dbReference type="AlphaFoldDB" id="A0A914LC72"/>